<sequence>MKNKKEILEYLSVKLNEFIINFPQTKISATIHDSAVVFIQILPNSTYFSDENYVKWEDRIMDEFLEKYPYYNISFLTDSNIFINITRWDVIFVGSLFDKPLGILTSNISLFEISSFNCTDFSTKMKIKSVKQDDYFSTHYTKQKYVNFDFCNNNHKKIENIDIMTINNISENNIHPTVSNRNIISHVVNTEEVILAA</sequence>
<dbReference type="EMBL" id="UFVR01000004">
    <property type="protein sequence ID" value="SUX46630.1"/>
    <property type="molecule type" value="Genomic_DNA"/>
</dbReference>
<accession>A0A381FJB0</accession>
<reference evidence="1 2" key="1">
    <citation type="submission" date="2018-06" db="EMBL/GenBank/DDBJ databases">
        <authorList>
            <consortium name="Pathogen Informatics"/>
            <person name="Doyle S."/>
        </authorList>
    </citation>
    <scope>NUCLEOTIDE SEQUENCE [LARGE SCALE GENOMIC DNA]</scope>
    <source>
        <strain evidence="1 2">NCTC13532</strain>
    </source>
</reference>
<organism evidence="1 2">
    <name type="scientific">Chryseobacterium indoltheticum</name>
    <dbReference type="NCBI Taxonomy" id="254"/>
    <lineage>
        <taxon>Bacteria</taxon>
        <taxon>Pseudomonadati</taxon>
        <taxon>Bacteroidota</taxon>
        <taxon>Flavobacteriia</taxon>
        <taxon>Flavobacteriales</taxon>
        <taxon>Weeksellaceae</taxon>
        <taxon>Chryseobacterium group</taxon>
        <taxon>Chryseobacterium</taxon>
    </lineage>
</organism>
<gene>
    <name evidence="1" type="ORF">NCTC13532_02184</name>
</gene>
<dbReference type="Proteomes" id="UP000254282">
    <property type="component" value="Unassembled WGS sequence"/>
</dbReference>
<proteinExistence type="predicted"/>
<dbReference type="AlphaFoldDB" id="A0A381FJB0"/>
<evidence type="ECO:0000313" key="1">
    <source>
        <dbReference type="EMBL" id="SUX46630.1"/>
    </source>
</evidence>
<dbReference type="RefSeq" id="WP_115620304.1">
    <property type="nucleotide sequence ID" value="NZ_UFVR01000004.1"/>
</dbReference>
<name>A0A381FJB0_9FLAO</name>
<protein>
    <submittedName>
        <fullName evidence="1">Uncharacterized protein</fullName>
    </submittedName>
</protein>
<evidence type="ECO:0000313" key="2">
    <source>
        <dbReference type="Proteomes" id="UP000254282"/>
    </source>
</evidence>